<dbReference type="RefSeq" id="WP_261697234.1">
    <property type="nucleotide sequence ID" value="NZ_CP104694.1"/>
</dbReference>
<proteinExistence type="predicted"/>
<evidence type="ECO:0000313" key="1">
    <source>
        <dbReference type="EMBL" id="UXI70283.1"/>
    </source>
</evidence>
<reference evidence="1" key="1">
    <citation type="submission" date="2022-09" db="EMBL/GenBank/DDBJ databases">
        <title>Tahibacter sp. nov., isolated from a fresh water.</title>
        <authorList>
            <person name="Baek J.H."/>
            <person name="Lee J.K."/>
            <person name="Kim J.M."/>
            <person name="Jeon C.O."/>
        </authorList>
    </citation>
    <scope>NUCLEOTIDE SEQUENCE</scope>
    <source>
        <strain evidence="1">W38</strain>
    </source>
</reference>
<evidence type="ECO:0000313" key="2">
    <source>
        <dbReference type="Proteomes" id="UP001064632"/>
    </source>
</evidence>
<name>A0ABY6BJU3_9GAMM</name>
<sequence>MGLESLAQQWRDAMSRPEYELPGTTFEQKLINGCAGTIATDLDTITLFALRSALRCLQFEASTAQGERLAEALRANADHMCERALNPADPQLPAVTAVYSFAIGSTLMDGAAPRRDLLRRIGAYYTGKKGKSRHASELLRLRVAADAALLSQNLELFRAVVGLRSSIAIYPTSWPLMQAIAKDARTTEYQGETYLRVPSPELRGRFVQLWQALRLPYVADFERCLPGDRPATGPIVDSYAYGWIYSQSFAPDPIARVDRATWLSWLFG</sequence>
<accession>A0ABY6BJU3</accession>
<protein>
    <submittedName>
        <fullName evidence="1">Uncharacterized protein</fullName>
    </submittedName>
</protein>
<organism evidence="1 2">
    <name type="scientific">Tahibacter amnicola</name>
    <dbReference type="NCBI Taxonomy" id="2976241"/>
    <lineage>
        <taxon>Bacteria</taxon>
        <taxon>Pseudomonadati</taxon>
        <taxon>Pseudomonadota</taxon>
        <taxon>Gammaproteobacteria</taxon>
        <taxon>Lysobacterales</taxon>
        <taxon>Rhodanobacteraceae</taxon>
        <taxon>Tahibacter</taxon>
    </lineage>
</organism>
<dbReference type="EMBL" id="CP104694">
    <property type="protein sequence ID" value="UXI70283.1"/>
    <property type="molecule type" value="Genomic_DNA"/>
</dbReference>
<gene>
    <name evidence="1" type="ORF">N4264_11800</name>
</gene>
<dbReference type="Proteomes" id="UP001064632">
    <property type="component" value="Chromosome"/>
</dbReference>
<keyword evidence="2" id="KW-1185">Reference proteome</keyword>